<dbReference type="Pfam" id="PF02714">
    <property type="entry name" value="RSN1_7TM"/>
    <property type="match status" value="1"/>
</dbReference>
<dbReference type="OrthoDB" id="1689567at2759"/>
<evidence type="ECO:0000256" key="7">
    <source>
        <dbReference type="SAM" id="Coils"/>
    </source>
</evidence>
<feature type="coiled-coil region" evidence="7">
    <location>
        <begin position="423"/>
        <end position="457"/>
    </location>
</feature>
<keyword evidence="3" id="KW-0813">Transport</keyword>
<feature type="transmembrane region" description="Helical" evidence="9">
    <location>
        <begin position="888"/>
        <end position="906"/>
    </location>
</feature>
<feature type="transmembrane region" description="Helical" evidence="9">
    <location>
        <begin position="33"/>
        <end position="50"/>
    </location>
</feature>
<keyword evidence="6 9" id="KW-0472">Membrane</keyword>
<sequence>MVDLAAAAEAAANTGTPPPTMTPPDKSQVEESLLLYGGLVALSLALYSVLRKRCSRVMIPAAKHGDVPASRELDAYLLADGANGEKPRNNGGEVSTPPLRPSEARGHGRGRGRNRDRHDPRDENTCGCWSWFTRCKACGCSGSLASLDMSWSWKALALRERDLVRIAGLDAYIFLRVVRFCWAVMTGYAVVALVFLIPVYLGQPMPARCKSVCESQASAHHSVTADPDDPWDAASCICSDIDRASMANIAAGSSALWTPVLVMYIFTMSTLWATSVEYRAMVRIKRRYWSSAPPEAYSVLVEHLPPRLCDRSGRLLYEYFDRVFPDRVFAVSMVDTGTDLSRRLRGIGVQRNKALWKLEHATVDYYRAQEHVLAPQQGCCGGSCCTNRSSSNGSATSKALKCWHCLMYCVTCGKLPYPDASQVRQMRSHVENLEESLEDLNAEFAIARNEYHQLCNTVGKFSATNGARRMDSFKSFGSLTDSLDESFSVLERGQTGGASVAEPPPSPSRPDKSKFSPSGAAVDEQSNGGDDGTATRLLPRDEDAFFSSAFVTFRTLKASTVASQTQIDDKSDMRVVPAPEPLDVAWDNLGMTTHERVVRRAVTKTVFYLLVVFWGVLTSVVGASTSTPALARQIPAIKSLLEKYPHLAGYMDMLAPLVLVSLVGVVNPLMSLLARFEGRISESAADKRAMERYFIFLVVQVFLFYSIAGTVFKTLVEILQQPSRIVSTLGSSLPRNAAFYLQFVVVKLFWMLCFELLRVADVILALLRRLVAGLPRTERERISLFCGCFELTYPGPISIPSTLSQVLLVYFISIVYAVIQPLIVLVAFCFFALANVCYSTILTSATKQMYDSGGRFWWNSAYRCIVGGLVTAQLTLMGVMVIKGSIGMAIPLWFLVFGTIFVAYKLEARYATLVSTLPMHLAAELDEIASENTVEVRPALWQYGSKTFPGTEGPEAFYNILRPSSARSQAASAPAQHVYCFDHPVLQEQTRVKPFELRRAPSSRYGTLTP</sequence>
<evidence type="ECO:0000256" key="3">
    <source>
        <dbReference type="ARBA" id="ARBA00022448"/>
    </source>
</evidence>
<feature type="domain" description="CSC1/OSCA1-like 7TM region" evidence="10">
    <location>
        <begin position="599"/>
        <end position="880"/>
    </location>
</feature>
<feature type="region of interest" description="Disordered" evidence="8">
    <location>
        <begin position="493"/>
        <end position="536"/>
    </location>
</feature>
<protein>
    <submittedName>
        <fullName evidence="12">CSC1-like protein At4g02900</fullName>
    </submittedName>
</protein>
<name>A0A2R5GFI4_9STRA</name>
<feature type="transmembrane region" description="Helical" evidence="9">
    <location>
        <begin position="861"/>
        <end position="882"/>
    </location>
</feature>
<dbReference type="Pfam" id="PF13967">
    <property type="entry name" value="RSN1_TM"/>
    <property type="match status" value="1"/>
</dbReference>
<dbReference type="AlphaFoldDB" id="A0A2R5GFI4"/>
<gene>
    <name evidence="12" type="ORF">FCC1311_059012</name>
</gene>
<dbReference type="GO" id="GO:0005886">
    <property type="term" value="C:plasma membrane"/>
    <property type="evidence" value="ECO:0007669"/>
    <property type="project" value="TreeGrafter"/>
</dbReference>
<dbReference type="InParanoid" id="A0A2R5GFI4"/>
<evidence type="ECO:0000256" key="8">
    <source>
        <dbReference type="SAM" id="MobiDB-lite"/>
    </source>
</evidence>
<evidence type="ECO:0000256" key="6">
    <source>
        <dbReference type="ARBA" id="ARBA00023136"/>
    </source>
</evidence>
<feature type="transmembrane region" description="Helical" evidence="9">
    <location>
        <begin position="653"/>
        <end position="673"/>
    </location>
</feature>
<feature type="compositionally biased region" description="Low complexity" evidence="8">
    <location>
        <begin position="1"/>
        <end position="15"/>
    </location>
</feature>
<dbReference type="Proteomes" id="UP000241890">
    <property type="component" value="Unassembled WGS sequence"/>
</dbReference>
<dbReference type="GO" id="GO:0005227">
    <property type="term" value="F:calcium-activated cation channel activity"/>
    <property type="evidence" value="ECO:0007669"/>
    <property type="project" value="InterPro"/>
</dbReference>
<feature type="transmembrane region" description="Helical" evidence="9">
    <location>
        <begin position="818"/>
        <end position="841"/>
    </location>
</feature>
<reference evidence="12 13" key="1">
    <citation type="submission" date="2017-12" db="EMBL/GenBank/DDBJ databases">
        <title>Sequencing, de novo assembly and annotation of complete genome of a new Thraustochytrid species, strain FCC1311.</title>
        <authorList>
            <person name="Sedici K."/>
            <person name="Godart F."/>
            <person name="Aiese Cigliano R."/>
            <person name="Sanseverino W."/>
            <person name="Barakat M."/>
            <person name="Ortet P."/>
            <person name="Marechal E."/>
            <person name="Cagnac O."/>
            <person name="Amato A."/>
        </authorList>
    </citation>
    <scope>NUCLEOTIDE SEQUENCE [LARGE SCALE GENOMIC DNA]</scope>
</reference>
<evidence type="ECO:0000256" key="9">
    <source>
        <dbReference type="SAM" id="Phobius"/>
    </source>
</evidence>
<evidence type="ECO:0000259" key="10">
    <source>
        <dbReference type="Pfam" id="PF02714"/>
    </source>
</evidence>
<comment type="caution">
    <text evidence="12">The sequence shown here is derived from an EMBL/GenBank/DDBJ whole genome shotgun (WGS) entry which is preliminary data.</text>
</comment>
<feature type="transmembrane region" description="Helical" evidence="9">
    <location>
        <begin position="256"/>
        <end position="278"/>
    </location>
</feature>
<evidence type="ECO:0000256" key="5">
    <source>
        <dbReference type="ARBA" id="ARBA00022989"/>
    </source>
</evidence>
<feature type="transmembrane region" description="Helical" evidence="9">
    <location>
        <begin position="180"/>
        <end position="201"/>
    </location>
</feature>
<keyword evidence="5 9" id="KW-1133">Transmembrane helix</keyword>
<feature type="domain" description="CSC1/OSCA1-like N-terminal transmembrane" evidence="11">
    <location>
        <begin position="149"/>
        <end position="273"/>
    </location>
</feature>
<evidence type="ECO:0000313" key="12">
    <source>
        <dbReference type="EMBL" id="GBG29680.1"/>
    </source>
</evidence>
<evidence type="ECO:0000259" key="11">
    <source>
        <dbReference type="Pfam" id="PF13967"/>
    </source>
</evidence>
<feature type="region of interest" description="Disordered" evidence="8">
    <location>
        <begin position="1"/>
        <end position="27"/>
    </location>
</feature>
<dbReference type="EMBL" id="BEYU01000063">
    <property type="protein sequence ID" value="GBG29680.1"/>
    <property type="molecule type" value="Genomic_DNA"/>
</dbReference>
<dbReference type="PANTHER" id="PTHR13018:SF5">
    <property type="entry name" value="RE44586P"/>
    <property type="match status" value="1"/>
</dbReference>
<dbReference type="PANTHER" id="PTHR13018">
    <property type="entry name" value="PROBABLE MEMBRANE PROTEIN DUF221-RELATED"/>
    <property type="match status" value="1"/>
</dbReference>
<dbReference type="InterPro" id="IPR045122">
    <property type="entry name" value="Csc1-like"/>
</dbReference>
<feature type="transmembrane region" description="Helical" evidence="9">
    <location>
        <begin position="739"/>
        <end position="767"/>
    </location>
</feature>
<comment type="similarity">
    <text evidence="2">Belongs to the CSC1 (TC 1.A.17) family.</text>
</comment>
<dbReference type="InterPro" id="IPR003864">
    <property type="entry name" value="CSC1/OSCA1-like_7TM"/>
</dbReference>
<evidence type="ECO:0000256" key="2">
    <source>
        <dbReference type="ARBA" id="ARBA00007779"/>
    </source>
</evidence>
<keyword evidence="13" id="KW-1185">Reference proteome</keyword>
<feature type="region of interest" description="Disordered" evidence="8">
    <location>
        <begin position="81"/>
        <end position="123"/>
    </location>
</feature>
<feature type="transmembrane region" description="Helical" evidence="9">
    <location>
        <begin position="606"/>
        <end position="625"/>
    </location>
</feature>
<keyword evidence="7" id="KW-0175">Coiled coil</keyword>
<proteinExistence type="inferred from homology"/>
<evidence type="ECO:0000256" key="4">
    <source>
        <dbReference type="ARBA" id="ARBA00022692"/>
    </source>
</evidence>
<accession>A0A2R5GFI4</accession>
<evidence type="ECO:0000313" key="13">
    <source>
        <dbReference type="Proteomes" id="UP000241890"/>
    </source>
</evidence>
<evidence type="ECO:0000256" key="1">
    <source>
        <dbReference type="ARBA" id="ARBA00004141"/>
    </source>
</evidence>
<feature type="transmembrane region" description="Helical" evidence="9">
    <location>
        <begin position="694"/>
        <end position="719"/>
    </location>
</feature>
<comment type="subcellular location">
    <subcellularLocation>
        <location evidence="1">Membrane</location>
        <topology evidence="1">Multi-pass membrane protein</topology>
    </subcellularLocation>
</comment>
<dbReference type="InterPro" id="IPR032880">
    <property type="entry name" value="CSC1/OSCA1-like_N"/>
</dbReference>
<keyword evidence="4 9" id="KW-0812">Transmembrane</keyword>
<feature type="transmembrane region" description="Helical" evidence="9">
    <location>
        <begin position="788"/>
        <end position="812"/>
    </location>
</feature>
<organism evidence="12 13">
    <name type="scientific">Hondaea fermentalgiana</name>
    <dbReference type="NCBI Taxonomy" id="2315210"/>
    <lineage>
        <taxon>Eukaryota</taxon>
        <taxon>Sar</taxon>
        <taxon>Stramenopiles</taxon>
        <taxon>Bigyra</taxon>
        <taxon>Labyrinthulomycetes</taxon>
        <taxon>Thraustochytrida</taxon>
        <taxon>Thraustochytriidae</taxon>
        <taxon>Hondaea</taxon>
    </lineage>
</organism>